<dbReference type="SUPFAM" id="SSF51120">
    <property type="entry name" value="beta-Roll"/>
    <property type="match status" value="3"/>
</dbReference>
<comment type="caution">
    <text evidence="5">The sequence shown here is derived from an EMBL/GenBank/DDBJ whole genome shotgun (WGS) entry which is preliminary data.</text>
</comment>
<dbReference type="InterPro" id="IPR011049">
    <property type="entry name" value="Serralysin-like_metalloprot_C"/>
</dbReference>
<evidence type="ECO:0000256" key="1">
    <source>
        <dbReference type="ARBA" id="ARBA00004613"/>
    </source>
</evidence>
<protein>
    <recommendedName>
        <fullName evidence="4">DUF4214 domain-containing protein</fullName>
    </recommendedName>
</protein>
<evidence type="ECO:0000313" key="5">
    <source>
        <dbReference type="EMBL" id="KFE57146.1"/>
    </source>
</evidence>
<keyword evidence="2" id="KW-0964">Secreted</keyword>
<evidence type="ECO:0000313" key="6">
    <source>
        <dbReference type="Proteomes" id="UP000028631"/>
    </source>
</evidence>
<dbReference type="InterPro" id="IPR018247">
    <property type="entry name" value="EF_Hand_1_Ca_BS"/>
</dbReference>
<dbReference type="AlphaFoldDB" id="A0A085VNY3"/>
<organism evidence="5 6">
    <name type="scientific">Pseudomonas syringae</name>
    <dbReference type="NCBI Taxonomy" id="317"/>
    <lineage>
        <taxon>Bacteria</taxon>
        <taxon>Pseudomonadati</taxon>
        <taxon>Pseudomonadota</taxon>
        <taxon>Gammaproteobacteria</taxon>
        <taxon>Pseudomonadales</taxon>
        <taxon>Pseudomonadaceae</taxon>
        <taxon>Pseudomonas</taxon>
    </lineage>
</organism>
<dbReference type="Pfam" id="PF00353">
    <property type="entry name" value="HemolysinCabind"/>
    <property type="match status" value="3"/>
</dbReference>
<dbReference type="PANTHER" id="PTHR38340:SF1">
    <property type="entry name" value="S-LAYER PROTEIN"/>
    <property type="match status" value="1"/>
</dbReference>
<dbReference type="PANTHER" id="PTHR38340">
    <property type="entry name" value="S-LAYER PROTEIN"/>
    <property type="match status" value="1"/>
</dbReference>
<feature type="domain" description="DUF4214" evidence="4">
    <location>
        <begin position="62"/>
        <end position="101"/>
    </location>
</feature>
<dbReference type="Proteomes" id="UP000028631">
    <property type="component" value="Unassembled WGS sequence"/>
</dbReference>
<feature type="domain" description="DUF4214" evidence="4">
    <location>
        <begin position="10"/>
        <end position="58"/>
    </location>
</feature>
<dbReference type="EMBL" id="JPQU01000021">
    <property type="protein sequence ID" value="KFE57146.1"/>
    <property type="molecule type" value="Genomic_DNA"/>
</dbReference>
<keyword evidence="6" id="KW-1185">Reference proteome</keyword>
<dbReference type="RefSeq" id="WP_032626820.1">
    <property type="nucleotide sequence ID" value="NZ_JPQU01000021.1"/>
</dbReference>
<dbReference type="PATRIC" id="fig|317.175.peg.1169"/>
<dbReference type="GO" id="GO:0005509">
    <property type="term" value="F:calcium ion binding"/>
    <property type="evidence" value="ECO:0007669"/>
    <property type="project" value="InterPro"/>
</dbReference>
<dbReference type="Gene3D" id="2.150.10.10">
    <property type="entry name" value="Serralysin-like metalloprotease, C-terminal"/>
    <property type="match status" value="2"/>
</dbReference>
<gene>
    <name evidence="5" type="ORF">IV01_05565</name>
</gene>
<evidence type="ECO:0000256" key="2">
    <source>
        <dbReference type="ARBA" id="ARBA00022525"/>
    </source>
</evidence>
<dbReference type="InterPro" id="IPR025282">
    <property type="entry name" value="DUF4214"/>
</dbReference>
<keyword evidence="3" id="KW-0106">Calcium</keyword>
<evidence type="ECO:0000259" key="4">
    <source>
        <dbReference type="Pfam" id="PF13946"/>
    </source>
</evidence>
<name>A0A085VNY3_PSESX</name>
<dbReference type="InterPro" id="IPR001343">
    <property type="entry name" value="Hemolysn_Ca-bd"/>
</dbReference>
<accession>A0A085VNY3</accession>
<evidence type="ECO:0000256" key="3">
    <source>
        <dbReference type="ARBA" id="ARBA00022837"/>
    </source>
</evidence>
<reference evidence="5 6" key="1">
    <citation type="submission" date="2014-07" db="EMBL/GenBank/DDBJ databases">
        <title>Draft Genome Sequences of Environmental Pseudomonas syringae strains.</title>
        <authorList>
            <person name="Baltrus D.A."/>
            <person name="Berge O."/>
            <person name="Morris C."/>
        </authorList>
    </citation>
    <scope>NUCLEOTIDE SEQUENCE [LARGE SCALE GENOMIC DNA]</scope>
    <source>
        <strain evidence="5 6">GAW0119</strain>
    </source>
</reference>
<proteinExistence type="predicted"/>
<comment type="subcellular location">
    <subcellularLocation>
        <location evidence="1">Secreted</location>
    </subcellularLocation>
</comment>
<dbReference type="PRINTS" id="PR00313">
    <property type="entry name" value="CABNDNGRPT"/>
</dbReference>
<dbReference type="Pfam" id="PF13946">
    <property type="entry name" value="DUF4214"/>
    <property type="match status" value="2"/>
</dbReference>
<dbReference type="InterPro" id="IPR050557">
    <property type="entry name" value="RTX_toxin/Mannuronan_C5-epim"/>
</dbReference>
<dbReference type="PROSITE" id="PS00018">
    <property type="entry name" value="EF_HAND_1"/>
    <property type="match status" value="1"/>
</dbReference>
<dbReference type="GO" id="GO:0005576">
    <property type="term" value="C:extracellular region"/>
    <property type="evidence" value="ECO:0007669"/>
    <property type="project" value="UniProtKB-SubCell"/>
</dbReference>
<sequence>MAASTYFDQVQQLYIAYFGRPADTVGQAFWATQIDAANGSIASVIAGFSASAESVALFGSATSAQKVTAIYQNAFGRAPEAAGLAFWVAQLDSGKVSQAQASWTIQQAAGPGDASAVNNKLIAAKAFTAQIDTNAEITGYNGAAAAALARAYLSKADATYASIANVAVDSVAAVGTATGTVVVTPPTTPVIPAAFTATVTNHVTTFAGTATGDISVAWAGAVNASDATFTRGGNVSTPVTFSNLGATSVSLASPEVLTGSVATLVGLTVSGTGGVKLTDTAVALSAKAFAANTSTDVLTVSTSAATATSLANLTGFEAIHLAGSTAVVTVANGAGTVVDTSAAARVTLGSGGQTFNGSTGDDTVVGGTGTDVISAGTGSNTLTGGNGNDTFNIAGNDTVSDLNTGDVLNILNTGVLNIGDVSAFVATALTANAGSAVINAAIGGGLIDLSLATGTNGFTLYGSIGNDTVIGSAKADIISGGLGVNTLTGGLGNDTFSSAGTDTITDLTTGDVLNVVASGITTANNVSAFVATASTSNAGTATLNASAAGSTIDMALATGANGFNIVGGTGNDIITGSVRADVLTGAGGANLLTGGLGTDTFTFITSGSSTATVFSNITDFASGTDSIKTGAGVTSLNQDGTYTAVGNGGTVATNITAAVTAGNTAASHTAAANDAYRVTITGTGAANYIFQDTDGDGVVGANELVIQLTGSSSSILAAADFVV</sequence>